<dbReference type="Proteomes" id="UP000244855">
    <property type="component" value="Unassembled WGS sequence"/>
</dbReference>
<dbReference type="AlphaFoldDB" id="A0A2V1DXY7"/>
<proteinExistence type="predicted"/>
<dbReference type="PROSITE" id="PS50011">
    <property type="entry name" value="PROTEIN_KINASE_DOM"/>
    <property type="match status" value="1"/>
</dbReference>
<gene>
    <name evidence="13" type="ORF">DM02DRAFT_521362</name>
</gene>
<feature type="binding site" evidence="10">
    <location>
        <position position="307"/>
    </location>
    <ligand>
        <name>ATP</name>
        <dbReference type="ChEBI" id="CHEBI:30616"/>
    </ligand>
</feature>
<evidence type="ECO:0000256" key="7">
    <source>
        <dbReference type="ARBA" id="ARBA00022840"/>
    </source>
</evidence>
<comment type="catalytic activity">
    <reaction evidence="8">
        <text>L-threonyl-[protein] + ATP = O-phospho-L-threonyl-[protein] + ADP + H(+)</text>
        <dbReference type="Rhea" id="RHEA:46608"/>
        <dbReference type="Rhea" id="RHEA-COMP:11060"/>
        <dbReference type="Rhea" id="RHEA-COMP:11605"/>
        <dbReference type="ChEBI" id="CHEBI:15378"/>
        <dbReference type="ChEBI" id="CHEBI:30013"/>
        <dbReference type="ChEBI" id="CHEBI:30616"/>
        <dbReference type="ChEBI" id="CHEBI:61977"/>
        <dbReference type="ChEBI" id="CHEBI:456216"/>
        <dbReference type="EC" id="2.7.11.1"/>
    </reaction>
</comment>
<dbReference type="OrthoDB" id="193931at2759"/>
<comment type="catalytic activity">
    <reaction evidence="9">
        <text>L-seryl-[protein] + ATP = O-phospho-L-seryl-[protein] + ADP + H(+)</text>
        <dbReference type="Rhea" id="RHEA:17989"/>
        <dbReference type="Rhea" id="RHEA-COMP:9863"/>
        <dbReference type="Rhea" id="RHEA-COMP:11604"/>
        <dbReference type="ChEBI" id="CHEBI:15378"/>
        <dbReference type="ChEBI" id="CHEBI:29999"/>
        <dbReference type="ChEBI" id="CHEBI:30616"/>
        <dbReference type="ChEBI" id="CHEBI:83421"/>
        <dbReference type="ChEBI" id="CHEBI:456216"/>
        <dbReference type="EC" id="2.7.11.1"/>
    </reaction>
</comment>
<feature type="compositionally biased region" description="Polar residues" evidence="11">
    <location>
        <begin position="74"/>
        <end position="88"/>
    </location>
</feature>
<reference evidence="13 14" key="1">
    <citation type="journal article" date="2018" name="Sci. Rep.">
        <title>Comparative genomics provides insights into the lifestyle and reveals functional heterogeneity of dark septate endophytic fungi.</title>
        <authorList>
            <person name="Knapp D.G."/>
            <person name="Nemeth J.B."/>
            <person name="Barry K."/>
            <person name="Hainaut M."/>
            <person name="Henrissat B."/>
            <person name="Johnson J."/>
            <person name="Kuo A."/>
            <person name="Lim J.H.P."/>
            <person name="Lipzen A."/>
            <person name="Nolan M."/>
            <person name="Ohm R.A."/>
            <person name="Tamas L."/>
            <person name="Grigoriev I.V."/>
            <person name="Spatafora J.W."/>
            <person name="Nagy L.G."/>
            <person name="Kovacs G.M."/>
        </authorList>
    </citation>
    <scope>NUCLEOTIDE SEQUENCE [LARGE SCALE GENOMIC DNA]</scope>
    <source>
        <strain evidence="13 14">DSE2036</strain>
    </source>
</reference>
<feature type="compositionally biased region" description="Low complexity" evidence="11">
    <location>
        <begin position="17"/>
        <end position="43"/>
    </location>
</feature>
<feature type="compositionally biased region" description="Low complexity" evidence="11">
    <location>
        <begin position="1087"/>
        <end position="1098"/>
    </location>
</feature>
<dbReference type="InterPro" id="IPR017441">
    <property type="entry name" value="Protein_kinase_ATP_BS"/>
</dbReference>
<feature type="compositionally biased region" description="Low complexity" evidence="11">
    <location>
        <begin position="120"/>
        <end position="133"/>
    </location>
</feature>
<feature type="compositionally biased region" description="Polar residues" evidence="11">
    <location>
        <begin position="888"/>
        <end position="916"/>
    </location>
</feature>
<dbReference type="FunFam" id="1.10.510.10:FF:000397">
    <property type="entry name" value="Serine/threonine-protein kinase KIN4"/>
    <property type="match status" value="1"/>
</dbReference>
<organism evidence="13 14">
    <name type="scientific">Periconia macrospinosa</name>
    <dbReference type="NCBI Taxonomy" id="97972"/>
    <lineage>
        <taxon>Eukaryota</taxon>
        <taxon>Fungi</taxon>
        <taxon>Dikarya</taxon>
        <taxon>Ascomycota</taxon>
        <taxon>Pezizomycotina</taxon>
        <taxon>Dothideomycetes</taxon>
        <taxon>Pleosporomycetidae</taxon>
        <taxon>Pleosporales</taxon>
        <taxon>Massarineae</taxon>
        <taxon>Periconiaceae</taxon>
        <taxon>Periconia</taxon>
    </lineage>
</organism>
<dbReference type="GO" id="GO:0005524">
    <property type="term" value="F:ATP binding"/>
    <property type="evidence" value="ECO:0007669"/>
    <property type="project" value="UniProtKB-UniRule"/>
</dbReference>
<feature type="compositionally biased region" description="Low complexity" evidence="11">
    <location>
        <begin position="672"/>
        <end position="682"/>
    </location>
</feature>
<dbReference type="EC" id="2.7.11.1" evidence="1"/>
<dbReference type="STRING" id="97972.A0A2V1DXY7"/>
<evidence type="ECO:0000256" key="11">
    <source>
        <dbReference type="SAM" id="MobiDB-lite"/>
    </source>
</evidence>
<keyword evidence="4" id="KW-0808">Transferase</keyword>
<feature type="compositionally biased region" description="Basic and acidic residues" evidence="11">
    <location>
        <begin position="1099"/>
        <end position="1116"/>
    </location>
</feature>
<feature type="compositionally biased region" description="Low complexity" evidence="11">
    <location>
        <begin position="172"/>
        <end position="187"/>
    </location>
</feature>
<dbReference type="Pfam" id="PF00069">
    <property type="entry name" value="Pkinase"/>
    <property type="match status" value="1"/>
</dbReference>
<dbReference type="GO" id="GO:0000011">
    <property type="term" value="P:vacuole inheritance"/>
    <property type="evidence" value="ECO:0007669"/>
    <property type="project" value="UniProtKB-ARBA"/>
</dbReference>
<dbReference type="FunFam" id="3.30.200.20:FF:000003">
    <property type="entry name" value="Non-specific serine/threonine protein kinase"/>
    <property type="match status" value="1"/>
</dbReference>
<evidence type="ECO:0000256" key="2">
    <source>
        <dbReference type="ARBA" id="ARBA00022527"/>
    </source>
</evidence>
<feature type="region of interest" description="Disordered" evidence="11">
    <location>
        <begin position="1"/>
        <end position="272"/>
    </location>
</feature>
<evidence type="ECO:0000256" key="9">
    <source>
        <dbReference type="ARBA" id="ARBA00048679"/>
    </source>
</evidence>
<dbReference type="SUPFAM" id="SSF56112">
    <property type="entry name" value="Protein kinase-like (PK-like)"/>
    <property type="match status" value="1"/>
</dbReference>
<evidence type="ECO:0000256" key="5">
    <source>
        <dbReference type="ARBA" id="ARBA00022741"/>
    </source>
</evidence>
<dbReference type="GO" id="GO:0004674">
    <property type="term" value="F:protein serine/threonine kinase activity"/>
    <property type="evidence" value="ECO:0007669"/>
    <property type="project" value="UniProtKB-KW"/>
</dbReference>
<evidence type="ECO:0000256" key="3">
    <source>
        <dbReference type="ARBA" id="ARBA00022553"/>
    </source>
</evidence>
<feature type="compositionally biased region" description="Polar residues" evidence="11">
    <location>
        <begin position="806"/>
        <end position="821"/>
    </location>
</feature>
<evidence type="ECO:0000256" key="10">
    <source>
        <dbReference type="PROSITE-ProRule" id="PRU10141"/>
    </source>
</evidence>
<dbReference type="EMBL" id="KZ805334">
    <property type="protein sequence ID" value="PVI03218.1"/>
    <property type="molecule type" value="Genomic_DNA"/>
</dbReference>
<evidence type="ECO:0000256" key="4">
    <source>
        <dbReference type="ARBA" id="ARBA00022679"/>
    </source>
</evidence>
<evidence type="ECO:0000256" key="1">
    <source>
        <dbReference type="ARBA" id="ARBA00012513"/>
    </source>
</evidence>
<feature type="compositionally biased region" description="Basic and acidic residues" evidence="11">
    <location>
        <begin position="1020"/>
        <end position="1031"/>
    </location>
</feature>
<name>A0A2V1DXY7_9PLEO</name>
<feature type="compositionally biased region" description="Basic and acidic residues" evidence="11">
    <location>
        <begin position="643"/>
        <end position="653"/>
    </location>
</feature>
<dbReference type="SMART" id="SM00220">
    <property type="entry name" value="S_TKc"/>
    <property type="match status" value="1"/>
</dbReference>
<dbReference type="GO" id="GO:0045033">
    <property type="term" value="P:peroxisome inheritance"/>
    <property type="evidence" value="ECO:0007669"/>
    <property type="project" value="UniProtKB-ARBA"/>
</dbReference>
<keyword evidence="5 10" id="KW-0547">Nucleotide-binding</keyword>
<dbReference type="GO" id="GO:0035556">
    <property type="term" value="P:intracellular signal transduction"/>
    <property type="evidence" value="ECO:0007669"/>
    <property type="project" value="TreeGrafter"/>
</dbReference>
<accession>A0A2V1DXY7</accession>
<dbReference type="Gene3D" id="1.10.510.10">
    <property type="entry name" value="Transferase(Phosphotransferase) domain 1"/>
    <property type="match status" value="1"/>
</dbReference>
<feature type="compositionally biased region" description="Polar residues" evidence="11">
    <location>
        <begin position="1051"/>
        <end position="1060"/>
    </location>
</feature>
<keyword evidence="6 13" id="KW-0418">Kinase</keyword>
<feature type="compositionally biased region" description="Low complexity" evidence="11">
    <location>
        <begin position="920"/>
        <end position="929"/>
    </location>
</feature>
<dbReference type="PANTHER" id="PTHR24346">
    <property type="entry name" value="MAP/MICROTUBULE AFFINITY-REGULATING KINASE"/>
    <property type="match status" value="1"/>
</dbReference>
<dbReference type="InterPro" id="IPR011009">
    <property type="entry name" value="Kinase-like_dom_sf"/>
</dbReference>
<sequence>MSSAAVQQSGPAITTRPYQQPSQSSHSPHYSTTTTTTTTTSTQPYPPPSQQQQSSSSAAASTGPTRKPAPRASNGASPITPTSPQSALQSPDVSSNPHSSSSSSNNNNLNPPRQQPPPTSQYSSSAMPSAASAPMPPPRSSSHRSAHSPSTPRQESSRRKDKESPRHHGSSRSKPSPSQPSHSRSASAVGQPPAGTNLPREESTVINRIVVADPQEDVARERARQAEAVPATSGADITPITGLGLVGSEGVDDGGRGAGRSRQDHSQGASKRSKFGNYILGQTLGEGEFGKVKMGWKKDSSVEVAIKLIRRETLGGNQNRLQKIYREIQILRGLEHPNIVRLHEMVETERHIGIILEYASGGELFDFILNHRYLKDGAARRLFAQLISGVGYLHKKGIVHRDLKLENLLLDRNRNIIITDFGFANTFDANDELGEEIEFNLGNKEFIKSLGLEGGDGPRRGDLMQTSCGSPCYAAPELVVSDSLYTGRKVDVWSCGVILYAMLAGYLPFDDDPDNPDGDNINLLYKYIVSTPLTFPEYVTPHARDLLKRILVPDPRKRADLFEVARHSWLSDYAHVVSFITSSAATTNDIMKATGLNKDAFDMAPTLARSASVREPGKASHTTVSPVGGLSAKREQINQQPSEKAKKDRDTKRRTVQVEYVAPQSQTTRGEASPPTAPASSSKTRVKEPGPTEVPPSTDGYNARPSRSAAGPSTGTSSQSRREPQRSVSDYTAFGAAPPTSAARPSTGGTLGANSRLPSRGNSYSQPSTAAVAQTNVEGRFSQPKGKQYHISAPAAQPEPVMGQPSIGQPSTQRVQSIQTESKGHKRSNTVSETFGRVASMFSPRQSSNPQDPRGSFTSQNSDYGHEKRPQKSYPPTSMPGSIAITDTPRQSTESTRRTSFGFSRKNTSDASSGGKSSRRFSLLPSSLSKTFSSNHRESVPASSHPERRGSMAGSTRPRASSRPGMAFGRGADSRSPSQSTTGSNVPAFYDGPPEGNSRSRGGPSSAPANQTHFNQAPIGDDKFPNPRDPHPASQPRPYHFSNESEESDPAAQNQNQRPQGDNPPPEQPRKGVLQKSRKFVDAYEESGGNKSSSGSSKRVMDFFRRMGRQRGKEDR</sequence>
<evidence type="ECO:0000313" key="14">
    <source>
        <dbReference type="Proteomes" id="UP000244855"/>
    </source>
</evidence>
<feature type="compositionally biased region" description="Basic and acidic residues" evidence="11">
    <location>
        <begin position="935"/>
        <end position="950"/>
    </location>
</feature>
<feature type="compositionally biased region" description="Polar residues" evidence="11">
    <location>
        <begin position="752"/>
        <end position="777"/>
    </location>
</feature>
<protein>
    <recommendedName>
        <fullName evidence="1">non-specific serine/threonine protein kinase</fullName>
        <ecNumber evidence="1">2.7.11.1</ecNumber>
    </recommendedName>
</protein>
<feature type="compositionally biased region" description="Polar residues" evidence="11">
    <location>
        <begin position="843"/>
        <end position="863"/>
    </location>
</feature>
<feature type="domain" description="Protein kinase" evidence="12">
    <location>
        <begin position="278"/>
        <end position="570"/>
    </location>
</feature>
<dbReference type="PROSITE" id="PS00107">
    <property type="entry name" value="PROTEIN_KINASE_ATP"/>
    <property type="match status" value="1"/>
</dbReference>
<feature type="compositionally biased region" description="Low complexity" evidence="11">
    <location>
        <begin position="736"/>
        <end position="747"/>
    </location>
</feature>
<feature type="compositionally biased region" description="Low complexity" evidence="11">
    <location>
        <begin position="50"/>
        <end position="65"/>
    </location>
</feature>
<feature type="compositionally biased region" description="Low complexity" evidence="11">
    <location>
        <begin position="89"/>
        <end position="112"/>
    </location>
</feature>
<keyword evidence="3" id="KW-0597">Phosphoprotein</keyword>
<evidence type="ECO:0000256" key="8">
    <source>
        <dbReference type="ARBA" id="ARBA00047899"/>
    </source>
</evidence>
<dbReference type="InterPro" id="IPR008271">
    <property type="entry name" value="Ser/Thr_kinase_AS"/>
</dbReference>
<dbReference type="PANTHER" id="PTHR24346:SF110">
    <property type="entry name" value="NON-SPECIFIC SERINE_THREONINE PROTEIN KINASE"/>
    <property type="match status" value="1"/>
</dbReference>
<feature type="region of interest" description="Disordered" evidence="11">
    <location>
        <begin position="610"/>
        <end position="1116"/>
    </location>
</feature>
<keyword evidence="14" id="KW-1185">Reference proteome</keyword>
<keyword evidence="7 10" id="KW-0067">ATP-binding</keyword>
<dbReference type="InterPro" id="IPR000719">
    <property type="entry name" value="Prot_kinase_dom"/>
</dbReference>
<keyword evidence="2" id="KW-0723">Serine/threonine-protein kinase</keyword>
<evidence type="ECO:0000259" key="12">
    <source>
        <dbReference type="PROSITE" id="PS50011"/>
    </source>
</evidence>
<evidence type="ECO:0000313" key="13">
    <source>
        <dbReference type="EMBL" id="PVI03218.1"/>
    </source>
</evidence>
<evidence type="ECO:0000256" key="6">
    <source>
        <dbReference type="ARBA" id="ARBA00022777"/>
    </source>
</evidence>
<dbReference type="PROSITE" id="PS00108">
    <property type="entry name" value="PROTEIN_KINASE_ST"/>
    <property type="match status" value="1"/>
</dbReference>
<feature type="compositionally biased region" description="Polar residues" evidence="11">
    <location>
        <begin position="1"/>
        <end position="12"/>
    </location>
</feature>
<feature type="compositionally biased region" description="Polar residues" evidence="11">
    <location>
        <begin position="975"/>
        <end position="985"/>
    </location>
</feature>
<dbReference type="GO" id="GO:0005737">
    <property type="term" value="C:cytoplasm"/>
    <property type="evidence" value="ECO:0007669"/>
    <property type="project" value="TreeGrafter"/>
</dbReference>
<feature type="compositionally biased region" description="Basic and acidic residues" evidence="11">
    <location>
        <begin position="155"/>
        <end position="166"/>
    </location>
</feature>